<accession>A0ABQ4SA88</accession>
<name>A0ABQ4SA88_9HYPH</name>
<comment type="caution">
    <text evidence="1">The sequence shown here is derived from an EMBL/GenBank/DDBJ whole genome shotgun (WGS) entry which is preliminary data.</text>
</comment>
<reference evidence="1" key="2">
    <citation type="submission" date="2021-08" db="EMBL/GenBank/DDBJ databases">
        <authorList>
            <person name="Tani A."/>
            <person name="Ola A."/>
            <person name="Ogura Y."/>
            <person name="Katsura K."/>
            <person name="Hayashi T."/>
        </authorList>
    </citation>
    <scope>NUCLEOTIDE SEQUENCE</scope>
    <source>
        <strain evidence="1">DSM 17168</strain>
    </source>
</reference>
<dbReference type="Proteomes" id="UP001055153">
    <property type="component" value="Unassembled WGS sequence"/>
</dbReference>
<keyword evidence="2" id="KW-1185">Reference proteome</keyword>
<dbReference type="EMBL" id="BPQQ01000018">
    <property type="protein sequence ID" value="GJD99878.1"/>
    <property type="molecule type" value="Genomic_DNA"/>
</dbReference>
<proteinExistence type="predicted"/>
<sequence>MAEANTPVQTTAPGETEAAWHQIVRQLSATDHRTRDGSAAEDDEASLREMRITLGLAFASEVLRLAGLVQDLRKASASRPDAP</sequence>
<reference evidence="1" key="1">
    <citation type="journal article" date="2021" name="Front. Microbiol.">
        <title>Comprehensive Comparative Genomics and Phenotyping of Methylobacterium Species.</title>
        <authorList>
            <person name="Alessa O."/>
            <person name="Ogura Y."/>
            <person name="Fujitani Y."/>
            <person name="Takami H."/>
            <person name="Hayashi T."/>
            <person name="Sahin N."/>
            <person name="Tani A."/>
        </authorList>
    </citation>
    <scope>NUCLEOTIDE SEQUENCE</scope>
    <source>
        <strain evidence="1">DSM 17168</strain>
    </source>
</reference>
<evidence type="ECO:0000313" key="1">
    <source>
        <dbReference type="EMBL" id="GJD99878.1"/>
    </source>
</evidence>
<evidence type="ECO:0000313" key="2">
    <source>
        <dbReference type="Proteomes" id="UP001055153"/>
    </source>
</evidence>
<protein>
    <submittedName>
        <fullName evidence="1">Uncharacterized protein</fullName>
    </submittedName>
</protein>
<gene>
    <name evidence="1" type="ORF">GMJLKIPL_1796</name>
</gene>
<organism evidence="1 2">
    <name type="scientific">Methylobacterium isbiliense</name>
    <dbReference type="NCBI Taxonomy" id="315478"/>
    <lineage>
        <taxon>Bacteria</taxon>
        <taxon>Pseudomonadati</taxon>
        <taxon>Pseudomonadota</taxon>
        <taxon>Alphaproteobacteria</taxon>
        <taxon>Hyphomicrobiales</taxon>
        <taxon>Methylobacteriaceae</taxon>
        <taxon>Methylobacterium</taxon>
    </lineage>
</organism>